<proteinExistence type="predicted"/>
<dbReference type="Gene3D" id="3.80.10.10">
    <property type="entry name" value="Ribonuclease Inhibitor"/>
    <property type="match status" value="1"/>
</dbReference>
<keyword evidence="2" id="KW-0732">Signal</keyword>
<accession>A0ABM0JDX5</accession>
<dbReference type="InterPro" id="IPR032675">
    <property type="entry name" value="LRR_dom_sf"/>
</dbReference>
<feature type="transmembrane region" description="Helical" evidence="1">
    <location>
        <begin position="356"/>
        <end position="375"/>
    </location>
</feature>
<dbReference type="RefSeq" id="XP_005091455.1">
    <property type="nucleotide sequence ID" value="XM_005091398.1"/>
</dbReference>
<dbReference type="RefSeq" id="XP_005091454.1">
    <property type="nucleotide sequence ID" value="XM_005091397.3"/>
</dbReference>
<evidence type="ECO:0000313" key="5">
    <source>
        <dbReference type="RefSeq" id="XP_005091453.1"/>
    </source>
</evidence>
<reference evidence="4 5" key="1">
    <citation type="submission" date="2025-05" db="UniProtKB">
        <authorList>
            <consortium name="RefSeq"/>
        </authorList>
    </citation>
    <scope>IDENTIFICATION</scope>
</reference>
<dbReference type="SUPFAM" id="SSF52058">
    <property type="entry name" value="L domain-like"/>
    <property type="match status" value="1"/>
</dbReference>
<keyword evidence="1" id="KW-0812">Transmembrane</keyword>
<evidence type="ECO:0000313" key="4">
    <source>
        <dbReference type="RefSeq" id="XP_005091452.1"/>
    </source>
</evidence>
<protein>
    <submittedName>
        <fullName evidence="4 5">Uncharacterized protein LOC101848018</fullName>
    </submittedName>
</protein>
<feature type="chain" id="PRO_5045021071" evidence="2">
    <location>
        <begin position="26"/>
        <end position="385"/>
    </location>
</feature>
<gene>
    <name evidence="4 5 6 7" type="primary">LOC101848018</name>
</gene>
<dbReference type="RefSeq" id="XP_005091452.1">
    <property type="nucleotide sequence ID" value="XM_005091395.2"/>
</dbReference>
<evidence type="ECO:0000313" key="7">
    <source>
        <dbReference type="RefSeq" id="XP_005091455.1"/>
    </source>
</evidence>
<name>A0ABM0JDX5_APLCA</name>
<feature type="signal peptide" evidence="2">
    <location>
        <begin position="1"/>
        <end position="25"/>
    </location>
</feature>
<evidence type="ECO:0000313" key="6">
    <source>
        <dbReference type="RefSeq" id="XP_005091454.1"/>
    </source>
</evidence>
<keyword evidence="3" id="KW-1185">Reference proteome</keyword>
<dbReference type="GeneID" id="101848018"/>
<keyword evidence="1" id="KW-1133">Transmembrane helix</keyword>
<dbReference type="RefSeq" id="XP_005091453.1">
    <property type="nucleotide sequence ID" value="XM_005091396.3"/>
</dbReference>
<dbReference type="Proteomes" id="UP000694888">
    <property type="component" value="Unplaced"/>
</dbReference>
<sequence>MTLPRTVGLFHVCRFLLLLQLVCESAPGSYLCPGCKTLNKCDVTTARDTLVINCQTLEDWSQSLTRLNGAHAIRLMCVETTSKKSMLKVPLLKINMSGGVSRLDVIRCGPRFFTPLAIDNLTNLTSLFMSENSLKRVPKVVSSFSNLRALFIYYNPISTICAGDLPTALETLYLIGLNLKYIEPPSMSTLHRLKDLVLESNPLLSCIYADTLVDLPLRRINIKDSGVESLHFLFRVANISSGEQLILQVNAEGTKVPCDCVANTLYKLFGSQLKTDCPSLRSPADQTADNCLKGKGPSSCEFPEEAKSQYCQRTQIPSLTNGSGNISQVDIGNPRTLFVKLQSGGTSLNRHPNQKMYIVSVALLFCTCLLFPVLGRTEHVILLLL</sequence>
<organism evidence="3 4">
    <name type="scientific">Aplysia californica</name>
    <name type="common">California sea hare</name>
    <dbReference type="NCBI Taxonomy" id="6500"/>
    <lineage>
        <taxon>Eukaryota</taxon>
        <taxon>Metazoa</taxon>
        <taxon>Spiralia</taxon>
        <taxon>Lophotrochozoa</taxon>
        <taxon>Mollusca</taxon>
        <taxon>Gastropoda</taxon>
        <taxon>Heterobranchia</taxon>
        <taxon>Euthyneura</taxon>
        <taxon>Tectipleura</taxon>
        <taxon>Aplysiida</taxon>
        <taxon>Aplysioidea</taxon>
        <taxon>Aplysiidae</taxon>
        <taxon>Aplysia</taxon>
    </lineage>
</organism>
<evidence type="ECO:0000313" key="3">
    <source>
        <dbReference type="Proteomes" id="UP000694888"/>
    </source>
</evidence>
<keyword evidence="1" id="KW-0472">Membrane</keyword>
<evidence type="ECO:0000256" key="2">
    <source>
        <dbReference type="SAM" id="SignalP"/>
    </source>
</evidence>
<evidence type="ECO:0000256" key="1">
    <source>
        <dbReference type="SAM" id="Phobius"/>
    </source>
</evidence>